<dbReference type="GO" id="GO:0004540">
    <property type="term" value="F:RNA nuclease activity"/>
    <property type="evidence" value="ECO:0007669"/>
    <property type="project" value="InterPro"/>
</dbReference>
<organism evidence="2 3">
    <name type="scientific">Boletus edulis BED1</name>
    <dbReference type="NCBI Taxonomy" id="1328754"/>
    <lineage>
        <taxon>Eukaryota</taxon>
        <taxon>Fungi</taxon>
        <taxon>Dikarya</taxon>
        <taxon>Basidiomycota</taxon>
        <taxon>Agaricomycotina</taxon>
        <taxon>Agaricomycetes</taxon>
        <taxon>Agaricomycetidae</taxon>
        <taxon>Boletales</taxon>
        <taxon>Boletineae</taxon>
        <taxon>Boletaceae</taxon>
        <taxon>Boletoideae</taxon>
        <taxon>Boletus</taxon>
    </lineage>
</organism>
<proteinExistence type="predicted"/>
<evidence type="ECO:0000313" key="3">
    <source>
        <dbReference type="Proteomes" id="UP001194468"/>
    </source>
</evidence>
<accession>A0AAD4C5E6</accession>
<reference evidence="2" key="1">
    <citation type="submission" date="2019-10" db="EMBL/GenBank/DDBJ databases">
        <authorList>
            <consortium name="DOE Joint Genome Institute"/>
            <person name="Kuo A."/>
            <person name="Miyauchi S."/>
            <person name="Kiss E."/>
            <person name="Drula E."/>
            <person name="Kohler A."/>
            <person name="Sanchez-Garcia M."/>
            <person name="Andreopoulos B."/>
            <person name="Barry K.W."/>
            <person name="Bonito G."/>
            <person name="Buee M."/>
            <person name="Carver A."/>
            <person name="Chen C."/>
            <person name="Cichocki N."/>
            <person name="Clum A."/>
            <person name="Culley D."/>
            <person name="Crous P.W."/>
            <person name="Fauchery L."/>
            <person name="Girlanda M."/>
            <person name="Hayes R."/>
            <person name="Keri Z."/>
            <person name="LaButti K."/>
            <person name="Lipzen A."/>
            <person name="Lombard V."/>
            <person name="Magnuson J."/>
            <person name="Maillard F."/>
            <person name="Morin E."/>
            <person name="Murat C."/>
            <person name="Nolan M."/>
            <person name="Ohm R."/>
            <person name="Pangilinan J."/>
            <person name="Pereira M."/>
            <person name="Perotto S."/>
            <person name="Peter M."/>
            <person name="Riley R."/>
            <person name="Sitrit Y."/>
            <person name="Stielow B."/>
            <person name="Szollosi G."/>
            <person name="Zifcakova L."/>
            <person name="Stursova M."/>
            <person name="Spatafora J.W."/>
            <person name="Tedersoo L."/>
            <person name="Vaario L.-M."/>
            <person name="Yamada A."/>
            <person name="Yan M."/>
            <person name="Wang P."/>
            <person name="Xu J."/>
            <person name="Bruns T."/>
            <person name="Baldrian P."/>
            <person name="Vilgalys R."/>
            <person name="Henrissat B."/>
            <person name="Grigoriev I.V."/>
            <person name="Hibbett D."/>
            <person name="Nagy L.G."/>
            <person name="Martin F.M."/>
        </authorList>
    </citation>
    <scope>NUCLEOTIDE SEQUENCE</scope>
    <source>
        <strain evidence="2">BED1</strain>
    </source>
</reference>
<keyword evidence="3" id="KW-1185">Reference proteome</keyword>
<reference evidence="2" key="2">
    <citation type="journal article" date="2020" name="Nat. Commun.">
        <title>Large-scale genome sequencing of mycorrhizal fungi provides insights into the early evolution of symbiotic traits.</title>
        <authorList>
            <person name="Miyauchi S."/>
            <person name="Kiss E."/>
            <person name="Kuo A."/>
            <person name="Drula E."/>
            <person name="Kohler A."/>
            <person name="Sanchez-Garcia M."/>
            <person name="Morin E."/>
            <person name="Andreopoulos B."/>
            <person name="Barry K.W."/>
            <person name="Bonito G."/>
            <person name="Buee M."/>
            <person name="Carver A."/>
            <person name="Chen C."/>
            <person name="Cichocki N."/>
            <person name="Clum A."/>
            <person name="Culley D."/>
            <person name="Crous P.W."/>
            <person name="Fauchery L."/>
            <person name="Girlanda M."/>
            <person name="Hayes R.D."/>
            <person name="Keri Z."/>
            <person name="LaButti K."/>
            <person name="Lipzen A."/>
            <person name="Lombard V."/>
            <person name="Magnuson J."/>
            <person name="Maillard F."/>
            <person name="Murat C."/>
            <person name="Nolan M."/>
            <person name="Ohm R.A."/>
            <person name="Pangilinan J."/>
            <person name="Pereira M.F."/>
            <person name="Perotto S."/>
            <person name="Peter M."/>
            <person name="Pfister S."/>
            <person name="Riley R."/>
            <person name="Sitrit Y."/>
            <person name="Stielow J.B."/>
            <person name="Szollosi G."/>
            <person name="Zifcakova L."/>
            <person name="Stursova M."/>
            <person name="Spatafora J.W."/>
            <person name="Tedersoo L."/>
            <person name="Vaario L.M."/>
            <person name="Yamada A."/>
            <person name="Yan M."/>
            <person name="Wang P."/>
            <person name="Xu J."/>
            <person name="Bruns T."/>
            <person name="Baldrian P."/>
            <person name="Vilgalys R."/>
            <person name="Dunand C."/>
            <person name="Henrissat B."/>
            <person name="Grigoriev I.V."/>
            <person name="Hibbett D."/>
            <person name="Nagy L.G."/>
            <person name="Martin F.M."/>
        </authorList>
    </citation>
    <scope>NUCLEOTIDE SEQUENCE</scope>
    <source>
        <strain evidence="2">BED1</strain>
    </source>
</reference>
<comment type="caution">
    <text evidence="2">The sequence shown here is derived from an EMBL/GenBank/DDBJ whole genome shotgun (WGS) entry which is preliminary data.</text>
</comment>
<dbReference type="EMBL" id="WHUW01000004">
    <property type="protein sequence ID" value="KAF8448037.1"/>
    <property type="molecule type" value="Genomic_DNA"/>
</dbReference>
<dbReference type="Gene3D" id="3.40.50.1010">
    <property type="entry name" value="5'-nuclease"/>
    <property type="match status" value="1"/>
</dbReference>
<dbReference type="Proteomes" id="UP001194468">
    <property type="component" value="Unassembled WGS sequence"/>
</dbReference>
<gene>
    <name evidence="2" type="ORF">L210DRAFT_3390789</name>
</gene>
<protein>
    <recommendedName>
        <fullName evidence="1">NYN domain-containing protein</fullName>
    </recommendedName>
</protein>
<dbReference type="AlphaFoldDB" id="A0AAD4C5E6"/>
<name>A0AAD4C5E6_BOLED</name>
<evidence type="ECO:0000313" key="2">
    <source>
        <dbReference type="EMBL" id="KAF8448037.1"/>
    </source>
</evidence>
<dbReference type="Pfam" id="PF01936">
    <property type="entry name" value="NYN"/>
    <property type="match status" value="1"/>
</dbReference>
<dbReference type="CDD" id="cd10910">
    <property type="entry name" value="PIN_limkain_b1_N_like"/>
    <property type="match status" value="1"/>
</dbReference>
<sequence length="92" mass="10099">MSDHPKVAIFWDYENCSPPSNSSGLGYQIVNNMSRITRLFGSVTTFRAYLDISAQSSKSVALRSELQSSGVSMIDCPHNGKKEVVDKMLLGV</sequence>
<evidence type="ECO:0000259" key="1">
    <source>
        <dbReference type="Pfam" id="PF01936"/>
    </source>
</evidence>
<dbReference type="InterPro" id="IPR021139">
    <property type="entry name" value="NYN"/>
</dbReference>
<feature type="domain" description="NYN" evidence="1">
    <location>
        <begin position="6"/>
        <end position="89"/>
    </location>
</feature>